<evidence type="ECO:0000256" key="7">
    <source>
        <dbReference type="RuleBase" id="RU369025"/>
    </source>
</evidence>
<feature type="transmembrane region" description="Helical" evidence="7">
    <location>
        <begin position="173"/>
        <end position="193"/>
    </location>
</feature>
<dbReference type="SUPFAM" id="SSF82689">
    <property type="entry name" value="Mechanosensitive channel protein MscS (YggB), C-terminal domain"/>
    <property type="match status" value="1"/>
</dbReference>
<dbReference type="GO" id="GO:0005886">
    <property type="term" value="C:plasma membrane"/>
    <property type="evidence" value="ECO:0007669"/>
    <property type="project" value="UniProtKB-SubCell"/>
</dbReference>
<comment type="caution">
    <text evidence="7">Lacks conserved residue(s) required for the propagation of feature annotation.</text>
</comment>
<dbReference type="SUPFAM" id="SSF50182">
    <property type="entry name" value="Sm-like ribonucleoproteins"/>
    <property type="match status" value="1"/>
</dbReference>
<proteinExistence type="inferred from homology"/>
<dbReference type="Pfam" id="PF00924">
    <property type="entry name" value="MS_channel_2nd"/>
    <property type="match status" value="1"/>
</dbReference>
<feature type="domain" description="Mechanosensitive ion channel MscS" evidence="8">
    <location>
        <begin position="255"/>
        <end position="320"/>
    </location>
</feature>
<dbReference type="AlphaFoldDB" id="W8RCY9"/>
<dbReference type="Pfam" id="PF21088">
    <property type="entry name" value="MS_channel_1st"/>
    <property type="match status" value="1"/>
</dbReference>
<dbReference type="Gene3D" id="1.10.287.1260">
    <property type="match status" value="1"/>
</dbReference>
<keyword evidence="7" id="KW-0406">Ion transport</keyword>
<dbReference type="InterPro" id="IPR011014">
    <property type="entry name" value="MscS_channel_TM-2"/>
</dbReference>
<dbReference type="SUPFAM" id="SSF82861">
    <property type="entry name" value="Mechanosensitive channel protein MscS (YggB), transmembrane region"/>
    <property type="match status" value="1"/>
</dbReference>
<feature type="transmembrane region" description="Helical" evidence="7">
    <location>
        <begin position="214"/>
        <end position="233"/>
    </location>
</feature>
<feature type="domain" description="Mechanosensitive ion channel MscS C-terminal" evidence="9">
    <location>
        <begin position="331"/>
        <end position="410"/>
    </location>
</feature>
<dbReference type="Gene3D" id="2.30.30.60">
    <property type="match status" value="1"/>
</dbReference>
<dbReference type="Gene3D" id="3.30.70.100">
    <property type="match status" value="1"/>
</dbReference>
<gene>
    <name evidence="11" type="ORF">CH92_15040</name>
</gene>
<evidence type="ECO:0000256" key="6">
    <source>
        <dbReference type="ARBA" id="ARBA00023136"/>
    </source>
</evidence>
<organism evidence="11 12">
    <name type="scientific">Stutzerimonas stutzeri</name>
    <name type="common">Pseudomonas stutzeri</name>
    <dbReference type="NCBI Taxonomy" id="316"/>
    <lineage>
        <taxon>Bacteria</taxon>
        <taxon>Pseudomonadati</taxon>
        <taxon>Pseudomonadota</taxon>
        <taxon>Gammaproteobacteria</taxon>
        <taxon>Pseudomonadales</taxon>
        <taxon>Pseudomonadaceae</taxon>
        <taxon>Stutzerimonas</taxon>
    </lineage>
</organism>
<dbReference type="InterPro" id="IPR011066">
    <property type="entry name" value="MscS_channel_C_sf"/>
</dbReference>
<dbReference type="Pfam" id="PF21082">
    <property type="entry name" value="MS_channel_3rd"/>
    <property type="match status" value="1"/>
</dbReference>
<dbReference type="Proteomes" id="UP000019522">
    <property type="component" value="Chromosome"/>
</dbReference>
<dbReference type="GO" id="GO:0008381">
    <property type="term" value="F:mechanosensitive monoatomic ion channel activity"/>
    <property type="evidence" value="ECO:0007669"/>
    <property type="project" value="InterPro"/>
</dbReference>
<dbReference type="OrthoDB" id="9799209at2"/>
<evidence type="ECO:0000256" key="4">
    <source>
        <dbReference type="ARBA" id="ARBA00022692"/>
    </source>
</evidence>
<dbReference type="KEGG" id="pstt:CH92_15040"/>
<dbReference type="Pfam" id="PF05552">
    <property type="entry name" value="MS_channel_1st_1"/>
    <property type="match status" value="1"/>
</dbReference>
<dbReference type="PATRIC" id="fig|316.77.peg.3007"/>
<dbReference type="PANTHER" id="PTHR30221:SF1">
    <property type="entry name" value="SMALL-CONDUCTANCE MECHANOSENSITIVE CHANNEL"/>
    <property type="match status" value="1"/>
</dbReference>
<dbReference type="PANTHER" id="PTHR30221">
    <property type="entry name" value="SMALL-CONDUCTANCE MECHANOSENSITIVE CHANNEL"/>
    <property type="match status" value="1"/>
</dbReference>
<dbReference type="InterPro" id="IPR045275">
    <property type="entry name" value="MscS_archaea/bacteria_type"/>
</dbReference>
<comment type="function">
    <text evidence="7">Mechanosensitive channel that participates in the regulation of osmotic pressure changes within the cell, opening in response to stretch forces in the membrane lipid bilayer, without the need for other proteins. Contributes to normal resistance to hypoosmotic shock. Forms an ion channel of 1.0 nanosiemens conductance with a slight preference for anions.</text>
</comment>
<keyword evidence="6 7" id="KW-0472">Membrane</keyword>
<dbReference type="InterPro" id="IPR008910">
    <property type="entry name" value="MSC_TM_helix"/>
</dbReference>
<keyword evidence="3" id="KW-1003">Cell membrane</keyword>
<dbReference type="InterPro" id="IPR023408">
    <property type="entry name" value="MscS_beta-dom_sf"/>
</dbReference>
<evidence type="ECO:0000256" key="2">
    <source>
        <dbReference type="ARBA" id="ARBA00008017"/>
    </source>
</evidence>
<comment type="subunit">
    <text evidence="7">Homoheptamer.</text>
</comment>
<dbReference type="EMBL" id="CP007441">
    <property type="protein sequence ID" value="AHL76332.1"/>
    <property type="molecule type" value="Genomic_DNA"/>
</dbReference>
<evidence type="ECO:0000259" key="10">
    <source>
        <dbReference type="Pfam" id="PF21088"/>
    </source>
</evidence>
<keyword evidence="7" id="KW-0997">Cell inner membrane</keyword>
<keyword evidence="4 7" id="KW-0812">Transmembrane</keyword>
<dbReference type="RefSeq" id="WP_025242537.1">
    <property type="nucleotide sequence ID" value="NZ_CP007441.1"/>
</dbReference>
<feature type="transmembrane region" description="Helical" evidence="7">
    <location>
        <begin position="245"/>
        <end position="267"/>
    </location>
</feature>
<keyword evidence="5 7" id="KW-1133">Transmembrane helix</keyword>
<protein>
    <recommendedName>
        <fullName evidence="7">Small-conductance mechanosensitive channel</fullName>
    </recommendedName>
</protein>
<keyword evidence="7" id="KW-0813">Transport</keyword>
<reference evidence="12" key="1">
    <citation type="journal article" date="2014" name="Genome Announc.">
        <title>Complete Genome Sequence of the Highly Transformable Pseudomonas stutzeri Strain 28a24.</title>
        <authorList>
            <person name="Smith B.A."/>
            <person name="Dougherty K.M."/>
            <person name="Baltrus D.A."/>
        </authorList>
    </citation>
    <scope>NUCLEOTIDE SEQUENCE [LARGE SCALE GENOMIC DNA]</scope>
    <source>
        <strain evidence="12">28a24</strain>
    </source>
</reference>
<evidence type="ECO:0000256" key="3">
    <source>
        <dbReference type="ARBA" id="ARBA00022475"/>
    </source>
</evidence>
<dbReference type="InterPro" id="IPR049278">
    <property type="entry name" value="MS_channel_C"/>
</dbReference>
<evidence type="ECO:0000256" key="1">
    <source>
        <dbReference type="ARBA" id="ARBA00004651"/>
    </source>
</evidence>
<evidence type="ECO:0000259" key="8">
    <source>
        <dbReference type="Pfam" id="PF00924"/>
    </source>
</evidence>
<evidence type="ECO:0000313" key="12">
    <source>
        <dbReference type="Proteomes" id="UP000019522"/>
    </source>
</evidence>
<evidence type="ECO:0000313" key="11">
    <source>
        <dbReference type="EMBL" id="AHL76332.1"/>
    </source>
</evidence>
<reference evidence="11 12" key="2">
    <citation type="submission" date="2014-03" db="EMBL/GenBank/DDBJ databases">
        <authorList>
            <person name="Baltrus D."/>
            <person name="Dougherty K."/>
        </authorList>
    </citation>
    <scope>NUCLEOTIDE SEQUENCE</scope>
    <source>
        <strain evidence="11 12">28a24</strain>
    </source>
</reference>
<comment type="similarity">
    <text evidence="2 7">Belongs to the MscS (TC 1.A.23) family.</text>
</comment>
<evidence type="ECO:0000256" key="5">
    <source>
        <dbReference type="ARBA" id="ARBA00022989"/>
    </source>
</evidence>
<comment type="subcellular location">
    <subcellularLocation>
        <location evidence="7">Cell inner membrane</location>
        <topology evidence="7">Multi-pass membrane protein</topology>
    </subcellularLocation>
    <subcellularLocation>
        <location evidence="1">Cell membrane</location>
        <topology evidence="1">Multi-pass membrane protein</topology>
    </subcellularLocation>
</comment>
<dbReference type="InterPro" id="IPR006685">
    <property type="entry name" value="MscS_channel_2nd"/>
</dbReference>
<dbReference type="InterPro" id="IPR010920">
    <property type="entry name" value="LSM_dom_sf"/>
</dbReference>
<evidence type="ECO:0000259" key="9">
    <source>
        <dbReference type="Pfam" id="PF21082"/>
    </source>
</evidence>
<accession>W8RCY9</accession>
<sequence length="427" mass="46328">MQKHLANSQRLPFIWLALLILVCQALLPAPLVAQEGVATVRLDGRTLFRIGANDELEARPRARQIEKQLAAVLETPQGISRARIEKAGEDGENRQISVAGRQLVEVTSMDAEANGAAIDPLARQWAALIDGALATAVQRRDSERGRFITSVQASVETAFARLLESAIDIIPRILASLLVLLLFWGLAAGVRALMRMIFRRLSDDRTVENLVRQVSYYTVWLLGLIVAASAFGLEPGTLATGLGLTSLALGFALKDILSNFVSGLLILTLRPFKLGDQIIIGETEGSVERIELRATQIRTYDGRRVLVPNAETFTSRVTNNTAAPIRRGKVVCALGYDVDIDATAQIMRQAAQDTPGVLATPSASVRLNDLGTSELVFEVEFWCDSRRSDFVITASEVRKGLVAALRAAGVGLPDQAKQHLVLHAPKG</sequence>
<dbReference type="InterPro" id="IPR049142">
    <property type="entry name" value="MS_channel_1st"/>
</dbReference>
<feature type="domain" description="Mechanosensitive ion channel transmembrane helices 2/3" evidence="10">
    <location>
        <begin position="214"/>
        <end position="254"/>
    </location>
</feature>
<name>W8RCY9_STUST</name>
<keyword evidence="7" id="KW-0407">Ion channel</keyword>